<proteinExistence type="predicted"/>
<reference evidence="1 2" key="1">
    <citation type="submission" date="2016-01" db="EMBL/GenBank/DDBJ databases">
        <authorList>
            <person name="Regsiter A."/>
            <person name="william w."/>
        </authorList>
    </citation>
    <scope>NUCLEOTIDE SEQUENCE [LARGE SCALE GENOMIC DNA]</scope>
    <source>
        <strain evidence="1 2">CFBP 6927</strain>
    </source>
</reference>
<dbReference type="EMBL" id="FBWH01000026">
    <property type="protein sequence ID" value="CUX35460.1"/>
    <property type="molecule type" value="Genomic_DNA"/>
</dbReference>
<gene>
    <name evidence="1" type="ORF">AGR13a_Cc320043</name>
</gene>
<protein>
    <recommendedName>
        <fullName evidence="3">Transposase</fullName>
    </recommendedName>
</protein>
<name>A0ABM9VGF2_9HYPH</name>
<comment type="caution">
    <text evidence="1">The sequence shown here is derived from an EMBL/GenBank/DDBJ whole genome shotgun (WGS) entry which is preliminary data.</text>
</comment>
<organism evidence="1 2">
    <name type="scientific">Agrobacterium genomosp. 13 str. CFBP 6927</name>
    <dbReference type="NCBI Taxonomy" id="1183428"/>
    <lineage>
        <taxon>Bacteria</taxon>
        <taxon>Pseudomonadati</taxon>
        <taxon>Pseudomonadota</taxon>
        <taxon>Alphaproteobacteria</taxon>
        <taxon>Hyphomicrobiales</taxon>
        <taxon>Rhizobiaceae</taxon>
        <taxon>Rhizobium/Agrobacterium group</taxon>
        <taxon>Agrobacterium</taxon>
        <taxon>Agrobacterium tumefaciens complex</taxon>
    </lineage>
</organism>
<evidence type="ECO:0008006" key="3">
    <source>
        <dbReference type="Google" id="ProtNLM"/>
    </source>
</evidence>
<keyword evidence="2" id="KW-1185">Reference proteome</keyword>
<sequence>MTIMSATCLRKVMLLLREKLLEGFSVVSRKKACPGPPGAKMQKPPCDIFARYTLD</sequence>
<evidence type="ECO:0000313" key="2">
    <source>
        <dbReference type="Proteomes" id="UP000191812"/>
    </source>
</evidence>
<dbReference type="Proteomes" id="UP000191812">
    <property type="component" value="Unassembled WGS sequence"/>
</dbReference>
<accession>A0ABM9VGF2</accession>
<evidence type="ECO:0000313" key="1">
    <source>
        <dbReference type="EMBL" id="CUX35460.1"/>
    </source>
</evidence>